<reference evidence="2 3" key="1">
    <citation type="submission" date="2020-02" db="EMBL/GenBank/DDBJ databases">
        <title>Whole-genome analyses of novel actinobacteria.</title>
        <authorList>
            <person name="Sahin N."/>
            <person name="Tokatli A."/>
        </authorList>
    </citation>
    <scope>NUCLEOTIDE SEQUENCE [LARGE SCALE GENOMIC DNA]</scope>
    <source>
        <strain evidence="2 3">YC419</strain>
    </source>
</reference>
<feature type="compositionally biased region" description="Basic and acidic residues" evidence="1">
    <location>
        <begin position="22"/>
        <end position="34"/>
    </location>
</feature>
<organism evidence="2 3">
    <name type="scientific">Streptomyces ureilyticus</name>
    <dbReference type="NCBI Taxonomy" id="1775131"/>
    <lineage>
        <taxon>Bacteria</taxon>
        <taxon>Bacillati</taxon>
        <taxon>Actinomycetota</taxon>
        <taxon>Actinomycetes</taxon>
        <taxon>Kitasatosporales</taxon>
        <taxon>Streptomycetaceae</taxon>
        <taxon>Streptomyces</taxon>
    </lineage>
</organism>
<feature type="region of interest" description="Disordered" evidence="1">
    <location>
        <begin position="1"/>
        <end position="36"/>
    </location>
</feature>
<comment type="caution">
    <text evidence="2">The sequence shown here is derived from an EMBL/GenBank/DDBJ whole genome shotgun (WGS) entry which is preliminary data.</text>
</comment>
<dbReference type="RefSeq" id="WP_165340385.1">
    <property type="nucleotide sequence ID" value="NZ_JAAKZX010000046.1"/>
</dbReference>
<protein>
    <submittedName>
        <fullName evidence="2">Uncharacterized protein</fullName>
    </submittedName>
</protein>
<dbReference type="EMBL" id="JAAKZX010000046">
    <property type="protein sequence ID" value="NGO43777.1"/>
    <property type="molecule type" value="Genomic_DNA"/>
</dbReference>
<name>A0ABX0DQL2_9ACTN</name>
<feature type="compositionally biased region" description="Low complexity" evidence="1">
    <location>
        <begin position="7"/>
        <end position="21"/>
    </location>
</feature>
<evidence type="ECO:0000256" key="1">
    <source>
        <dbReference type="SAM" id="MobiDB-lite"/>
    </source>
</evidence>
<evidence type="ECO:0000313" key="3">
    <source>
        <dbReference type="Proteomes" id="UP001518140"/>
    </source>
</evidence>
<sequence length="69" mass="7439">MNREQRLAMADAAAERAASNARDAERYARTDDHRHKTAPLAAAGALWADIARAHTAIAQALPETEDADV</sequence>
<evidence type="ECO:0000313" key="2">
    <source>
        <dbReference type="EMBL" id="NGO43777.1"/>
    </source>
</evidence>
<accession>A0ABX0DQL2</accession>
<keyword evidence="3" id="KW-1185">Reference proteome</keyword>
<dbReference type="Proteomes" id="UP001518140">
    <property type="component" value="Unassembled WGS sequence"/>
</dbReference>
<gene>
    <name evidence="2" type="ORF">G6048_16980</name>
</gene>
<proteinExistence type="predicted"/>